<accession>A0A7W6IRN9</accession>
<keyword evidence="2" id="KW-0560">Oxidoreductase</keyword>
<dbReference type="Pfam" id="PF02615">
    <property type="entry name" value="Ldh_2"/>
    <property type="match status" value="1"/>
</dbReference>
<dbReference type="InterPro" id="IPR036111">
    <property type="entry name" value="Mal/L-sulfo/L-lacto_DH-like_sf"/>
</dbReference>
<dbReference type="PANTHER" id="PTHR11091">
    <property type="entry name" value="OXIDOREDUCTASE-RELATED"/>
    <property type="match status" value="1"/>
</dbReference>
<dbReference type="InterPro" id="IPR003767">
    <property type="entry name" value="Malate/L-lactate_DH-like"/>
</dbReference>
<dbReference type="RefSeq" id="WP_253560318.1">
    <property type="nucleotide sequence ID" value="NZ_JACIEW010000011.1"/>
</dbReference>
<organism evidence="3 4">
    <name type="scientific">Devosia subaequoris</name>
    <dbReference type="NCBI Taxonomy" id="395930"/>
    <lineage>
        <taxon>Bacteria</taxon>
        <taxon>Pseudomonadati</taxon>
        <taxon>Pseudomonadota</taxon>
        <taxon>Alphaproteobacteria</taxon>
        <taxon>Hyphomicrobiales</taxon>
        <taxon>Devosiaceae</taxon>
        <taxon>Devosia</taxon>
    </lineage>
</organism>
<dbReference type="GO" id="GO:0016491">
    <property type="term" value="F:oxidoreductase activity"/>
    <property type="evidence" value="ECO:0007669"/>
    <property type="project" value="UniProtKB-KW"/>
</dbReference>
<evidence type="ECO:0000313" key="4">
    <source>
        <dbReference type="Proteomes" id="UP000547011"/>
    </source>
</evidence>
<evidence type="ECO:0000256" key="1">
    <source>
        <dbReference type="ARBA" id="ARBA00006056"/>
    </source>
</evidence>
<dbReference type="SUPFAM" id="SSF89733">
    <property type="entry name" value="L-sulfolactate dehydrogenase-like"/>
    <property type="match status" value="1"/>
</dbReference>
<dbReference type="AlphaFoldDB" id="A0A7W6IRN9"/>
<evidence type="ECO:0000313" key="3">
    <source>
        <dbReference type="EMBL" id="MBB4053845.1"/>
    </source>
</evidence>
<dbReference type="Gene3D" id="1.10.1530.10">
    <property type="match status" value="1"/>
</dbReference>
<sequence>MPQIEVKELRRIATSILLDSGVPGPLAELQADLLLEAELRGVPSHGLLRLRRIVERIGNGCANPTATGQQVWRREGYLEVDGEMGLGPVVADAALQAVCARARRTGIAVAAIRNSNHIGMLGFYAERVAGAGQTILAFSTSEALVHPWGGRKAMLGTNPIAIGVPTGSDPFVMDTATSIVSMGEVHDYANRGAALPPGWALDGKGDPTTDAEAAKSGALAPFGGAKGYALGLAFGLLTSSLAGAALGRDVRGTLDSEAVCNKGDLFIVIDGPTTALDGYLEMLRQTEPAHGVDQVLIPGERGRACRAERLRDGVPLADSLWRDLQQLAGETGYKGA</sequence>
<dbReference type="PANTHER" id="PTHR11091:SF0">
    <property type="entry name" value="MALATE DEHYDROGENASE"/>
    <property type="match status" value="1"/>
</dbReference>
<comment type="similarity">
    <text evidence="1">Belongs to the LDH2/MDH2 oxidoreductase family.</text>
</comment>
<dbReference type="EMBL" id="JACIEW010000011">
    <property type="protein sequence ID" value="MBB4053845.1"/>
    <property type="molecule type" value="Genomic_DNA"/>
</dbReference>
<name>A0A7W6IRN9_9HYPH</name>
<dbReference type="Gene3D" id="3.30.1370.60">
    <property type="entry name" value="Hypothetical oxidoreductase yiak, domain 2"/>
    <property type="match status" value="1"/>
</dbReference>
<dbReference type="Proteomes" id="UP000547011">
    <property type="component" value="Unassembled WGS sequence"/>
</dbReference>
<dbReference type="InterPro" id="IPR043144">
    <property type="entry name" value="Mal/L-sulf/L-lact_DH-like_ah"/>
</dbReference>
<dbReference type="InterPro" id="IPR043143">
    <property type="entry name" value="Mal/L-sulf/L-lact_DH-like_NADP"/>
</dbReference>
<keyword evidence="4" id="KW-1185">Reference proteome</keyword>
<protein>
    <submittedName>
        <fullName evidence="3">LDH2 family malate/lactate/ureidoglycolate dehydrogenase</fullName>
    </submittedName>
</protein>
<gene>
    <name evidence="3" type="ORF">GGR20_003512</name>
</gene>
<evidence type="ECO:0000256" key="2">
    <source>
        <dbReference type="ARBA" id="ARBA00023002"/>
    </source>
</evidence>
<dbReference type="Gene3D" id="3.30.60.50">
    <property type="entry name" value="Hypothetical oxidoreductase yiak, domain 3"/>
    <property type="match status" value="1"/>
</dbReference>
<comment type="caution">
    <text evidence="3">The sequence shown here is derived from an EMBL/GenBank/DDBJ whole genome shotgun (WGS) entry which is preliminary data.</text>
</comment>
<proteinExistence type="inferred from homology"/>
<reference evidence="3 4" key="1">
    <citation type="submission" date="2020-08" db="EMBL/GenBank/DDBJ databases">
        <title>Genomic Encyclopedia of Type Strains, Phase IV (KMG-IV): sequencing the most valuable type-strain genomes for metagenomic binning, comparative biology and taxonomic classification.</title>
        <authorList>
            <person name="Goeker M."/>
        </authorList>
    </citation>
    <scope>NUCLEOTIDE SEQUENCE [LARGE SCALE GENOMIC DNA]</scope>
    <source>
        <strain evidence="3 4">DSM 23447</strain>
    </source>
</reference>